<dbReference type="PROSITE" id="PS51257">
    <property type="entry name" value="PROKAR_LIPOPROTEIN"/>
    <property type="match status" value="1"/>
</dbReference>
<evidence type="ECO:0000256" key="2">
    <source>
        <dbReference type="ARBA" id="ARBA00023235"/>
    </source>
</evidence>
<accession>A0ABT7HKV5</accession>
<dbReference type="EMBL" id="JASSPP010000005">
    <property type="protein sequence ID" value="MDK9580662.1"/>
    <property type="molecule type" value="Genomic_DNA"/>
</dbReference>
<feature type="chain" id="PRO_5045001747" description="Peptidyl-prolyl cis-trans isomerase" evidence="3">
    <location>
        <begin position="24"/>
        <end position="219"/>
    </location>
</feature>
<dbReference type="InterPro" id="IPR002130">
    <property type="entry name" value="Cyclophilin-type_PPIase_dom"/>
</dbReference>
<evidence type="ECO:0000256" key="1">
    <source>
        <dbReference type="ARBA" id="ARBA00023110"/>
    </source>
</evidence>
<proteinExistence type="inferred from homology"/>
<dbReference type="PANTHER" id="PTHR45625">
    <property type="entry name" value="PEPTIDYL-PROLYL CIS-TRANS ISOMERASE-RELATED"/>
    <property type="match status" value="1"/>
</dbReference>
<keyword evidence="1 3" id="KW-0697">Rotamase</keyword>
<dbReference type="SUPFAM" id="SSF50891">
    <property type="entry name" value="Cyclophilin-like"/>
    <property type="match status" value="1"/>
</dbReference>
<reference evidence="5 6" key="1">
    <citation type="submission" date="2023-06" db="EMBL/GenBank/DDBJ databases">
        <title>Antibody response to the Sneathia vaginalis cytopathogenic toxin A during pregnancy.</title>
        <authorList>
            <person name="Mccoy Z.T."/>
            <person name="Serrano M.G."/>
            <person name="Spaine K."/>
            <person name="Edwards D.J."/>
            <person name="Buck G.A."/>
            <person name="Jefferson K."/>
        </authorList>
    </citation>
    <scope>NUCLEOTIDE SEQUENCE [LARGE SCALE GENOMIC DNA]</scope>
    <source>
        <strain evidence="5 6">CCUG 42621</strain>
    </source>
</reference>
<comment type="caution">
    <text evidence="5">The sequence shown here is derived from an EMBL/GenBank/DDBJ whole genome shotgun (WGS) entry which is preliminary data.</text>
</comment>
<dbReference type="CDD" id="cd00317">
    <property type="entry name" value="cyclophilin"/>
    <property type="match status" value="1"/>
</dbReference>
<dbReference type="Pfam" id="PF00160">
    <property type="entry name" value="Pro_isomerase"/>
    <property type="match status" value="1"/>
</dbReference>
<sequence length="219" mass="24742">MKKIIAIITLCILAISCNSVQFADITESFLGERLVNVTKEQKYKAKMASYKLEAKIITNKGDINVFLYPDGAPETVANFVFLCSKNFYDNMKFHRVLPNNLIQIGDKKGDTTGDAGYFIKDEITNWLNFDKAGMIAMAKNSNKDSASSQFFITLTEKQDLNGRYTVFGNLKTKQDLLVAKSIRVGDVIKDIQITGVNVNDFLNNFKPEVEQWNKKLLDK</sequence>
<dbReference type="InterPro" id="IPR029000">
    <property type="entry name" value="Cyclophilin-like_dom_sf"/>
</dbReference>
<protein>
    <recommendedName>
        <fullName evidence="3">Peptidyl-prolyl cis-trans isomerase</fullName>
        <shortName evidence="3">PPIase</shortName>
        <ecNumber evidence="3">5.2.1.8</ecNumber>
    </recommendedName>
</protein>
<dbReference type="Proteomes" id="UP001225134">
    <property type="component" value="Unassembled WGS sequence"/>
</dbReference>
<feature type="signal peptide" evidence="3">
    <location>
        <begin position="1"/>
        <end position="23"/>
    </location>
</feature>
<organism evidence="5 6">
    <name type="scientific">Sneathia sanguinegens</name>
    <dbReference type="NCBI Taxonomy" id="40543"/>
    <lineage>
        <taxon>Bacteria</taxon>
        <taxon>Fusobacteriati</taxon>
        <taxon>Fusobacteriota</taxon>
        <taxon>Fusobacteriia</taxon>
        <taxon>Fusobacteriales</taxon>
        <taxon>Leptotrichiaceae</taxon>
        <taxon>Sneathia</taxon>
    </lineage>
</organism>
<gene>
    <name evidence="5" type="ORF">QQA45_03935</name>
</gene>
<evidence type="ECO:0000256" key="3">
    <source>
        <dbReference type="RuleBase" id="RU363019"/>
    </source>
</evidence>
<dbReference type="PROSITE" id="PS50072">
    <property type="entry name" value="CSA_PPIASE_2"/>
    <property type="match status" value="1"/>
</dbReference>
<dbReference type="PANTHER" id="PTHR45625:SF4">
    <property type="entry name" value="PEPTIDYLPROLYL ISOMERASE DOMAIN AND WD REPEAT-CONTAINING PROTEIN 1"/>
    <property type="match status" value="1"/>
</dbReference>
<dbReference type="GO" id="GO:0003755">
    <property type="term" value="F:peptidyl-prolyl cis-trans isomerase activity"/>
    <property type="evidence" value="ECO:0007669"/>
    <property type="project" value="UniProtKB-EC"/>
</dbReference>
<comment type="catalytic activity">
    <reaction evidence="3">
        <text>[protein]-peptidylproline (omega=180) = [protein]-peptidylproline (omega=0)</text>
        <dbReference type="Rhea" id="RHEA:16237"/>
        <dbReference type="Rhea" id="RHEA-COMP:10747"/>
        <dbReference type="Rhea" id="RHEA-COMP:10748"/>
        <dbReference type="ChEBI" id="CHEBI:83833"/>
        <dbReference type="ChEBI" id="CHEBI:83834"/>
        <dbReference type="EC" id="5.2.1.8"/>
    </reaction>
</comment>
<dbReference type="EC" id="5.2.1.8" evidence="3"/>
<dbReference type="RefSeq" id="WP_285152944.1">
    <property type="nucleotide sequence ID" value="NZ_JASSPP010000005.1"/>
</dbReference>
<evidence type="ECO:0000313" key="6">
    <source>
        <dbReference type="Proteomes" id="UP001225134"/>
    </source>
</evidence>
<evidence type="ECO:0000259" key="4">
    <source>
        <dbReference type="PROSITE" id="PS50072"/>
    </source>
</evidence>
<comment type="similarity">
    <text evidence="3">Belongs to the cyclophilin-type PPIase family.</text>
</comment>
<evidence type="ECO:0000313" key="5">
    <source>
        <dbReference type="EMBL" id="MDK9580662.1"/>
    </source>
</evidence>
<feature type="domain" description="PPIase cyclophilin-type" evidence="4">
    <location>
        <begin position="61"/>
        <end position="210"/>
    </location>
</feature>
<dbReference type="InterPro" id="IPR044666">
    <property type="entry name" value="Cyclophilin_A-like"/>
</dbReference>
<keyword evidence="6" id="KW-1185">Reference proteome</keyword>
<keyword evidence="2 3" id="KW-0413">Isomerase</keyword>
<keyword evidence="3" id="KW-0732">Signal</keyword>
<dbReference type="PRINTS" id="PR00153">
    <property type="entry name" value="CSAPPISMRASE"/>
</dbReference>
<comment type="function">
    <text evidence="3">PPIases accelerate the folding of proteins. It catalyzes the cis-trans isomerization of proline imidic peptide bonds in oligopeptides.</text>
</comment>
<dbReference type="Gene3D" id="2.40.100.10">
    <property type="entry name" value="Cyclophilin-like"/>
    <property type="match status" value="1"/>
</dbReference>
<name>A0ABT7HKV5_9FUSO</name>